<reference evidence="7" key="1">
    <citation type="submission" date="2021-03" db="EMBL/GenBank/DDBJ databases">
        <authorList>
            <person name="Tran Van P."/>
        </authorList>
    </citation>
    <scope>NUCLEOTIDE SEQUENCE</scope>
</reference>
<feature type="transmembrane region" description="Helical" evidence="5">
    <location>
        <begin position="24"/>
        <end position="42"/>
    </location>
</feature>
<sequence length="104" mass="12115">MLFIEFEVPKYEYFLETALEKDDVLISLLITCFVFIILKKLFAMSENYSLCADSNLYSTASTPEQTSNCKSCGKQVFQMEQVKAERAVWHKNCFRCKECNKQLT</sequence>
<evidence type="ECO:0000313" key="8">
    <source>
        <dbReference type="Proteomes" id="UP001153148"/>
    </source>
</evidence>
<dbReference type="SUPFAM" id="SSF57716">
    <property type="entry name" value="Glucocorticoid receptor-like (DNA-binding domain)"/>
    <property type="match status" value="1"/>
</dbReference>
<proteinExistence type="predicted"/>
<evidence type="ECO:0000313" key="7">
    <source>
        <dbReference type="EMBL" id="CAG2068187.1"/>
    </source>
</evidence>
<dbReference type="InterPro" id="IPR001781">
    <property type="entry name" value="Znf_LIM"/>
</dbReference>
<feature type="non-terminal residue" evidence="7">
    <location>
        <position position="104"/>
    </location>
</feature>
<dbReference type="PROSITE" id="PS00478">
    <property type="entry name" value="LIM_DOMAIN_1"/>
    <property type="match status" value="1"/>
</dbReference>
<keyword evidence="5" id="KW-0472">Membrane</keyword>
<evidence type="ECO:0000259" key="6">
    <source>
        <dbReference type="PROSITE" id="PS50023"/>
    </source>
</evidence>
<feature type="domain" description="LIM zinc-binding" evidence="6">
    <location>
        <begin position="67"/>
        <end position="104"/>
    </location>
</feature>
<keyword evidence="8" id="KW-1185">Reference proteome</keyword>
<keyword evidence="2 4" id="KW-0862">Zinc</keyword>
<keyword evidence="3 4" id="KW-0440">LIM domain</keyword>
<keyword evidence="1 4" id="KW-0479">Metal-binding</keyword>
<dbReference type="Pfam" id="PF00412">
    <property type="entry name" value="LIM"/>
    <property type="match status" value="1"/>
</dbReference>
<keyword evidence="5" id="KW-1133">Transmembrane helix</keyword>
<comment type="caution">
    <text evidence="7">The sequence shown here is derived from an EMBL/GenBank/DDBJ whole genome shotgun (WGS) entry which is preliminary data.</text>
</comment>
<organism evidence="7 8">
    <name type="scientific">Timema podura</name>
    <name type="common">Walking stick</name>
    <dbReference type="NCBI Taxonomy" id="61482"/>
    <lineage>
        <taxon>Eukaryota</taxon>
        <taxon>Metazoa</taxon>
        <taxon>Ecdysozoa</taxon>
        <taxon>Arthropoda</taxon>
        <taxon>Hexapoda</taxon>
        <taxon>Insecta</taxon>
        <taxon>Pterygota</taxon>
        <taxon>Neoptera</taxon>
        <taxon>Polyneoptera</taxon>
        <taxon>Phasmatodea</taxon>
        <taxon>Timematodea</taxon>
        <taxon>Timematoidea</taxon>
        <taxon>Timematidae</taxon>
        <taxon>Timema</taxon>
    </lineage>
</organism>
<evidence type="ECO:0000256" key="5">
    <source>
        <dbReference type="SAM" id="Phobius"/>
    </source>
</evidence>
<keyword evidence="5" id="KW-0812">Transmembrane</keyword>
<dbReference type="Gene3D" id="2.10.110.10">
    <property type="entry name" value="Cysteine Rich Protein"/>
    <property type="match status" value="1"/>
</dbReference>
<name>A0ABN7PKE3_TIMPD</name>
<evidence type="ECO:0000256" key="4">
    <source>
        <dbReference type="PROSITE-ProRule" id="PRU00125"/>
    </source>
</evidence>
<dbReference type="Proteomes" id="UP001153148">
    <property type="component" value="Unassembled WGS sequence"/>
</dbReference>
<evidence type="ECO:0000256" key="1">
    <source>
        <dbReference type="ARBA" id="ARBA00022723"/>
    </source>
</evidence>
<accession>A0ABN7PKE3</accession>
<dbReference type="EMBL" id="CAJPIN010083852">
    <property type="protein sequence ID" value="CAG2068187.1"/>
    <property type="molecule type" value="Genomic_DNA"/>
</dbReference>
<evidence type="ECO:0000256" key="2">
    <source>
        <dbReference type="ARBA" id="ARBA00022833"/>
    </source>
</evidence>
<protein>
    <recommendedName>
        <fullName evidence="6">LIM zinc-binding domain-containing protein</fullName>
    </recommendedName>
</protein>
<dbReference type="PROSITE" id="PS50023">
    <property type="entry name" value="LIM_DOMAIN_2"/>
    <property type="match status" value="1"/>
</dbReference>
<evidence type="ECO:0000256" key="3">
    <source>
        <dbReference type="ARBA" id="ARBA00023038"/>
    </source>
</evidence>
<gene>
    <name evidence="7" type="ORF">TPAB3V08_LOCUS15130</name>
</gene>
<dbReference type="PANTHER" id="PTHR24206">
    <property type="entry name" value="OS06G0237300 PROTEIN"/>
    <property type="match status" value="1"/>
</dbReference>